<dbReference type="OrthoDB" id="4147502at2"/>
<name>A0A1H5U0B7_9ACTN</name>
<feature type="compositionally biased region" description="Polar residues" evidence="1">
    <location>
        <begin position="279"/>
        <end position="292"/>
    </location>
</feature>
<reference evidence="2 3" key="1">
    <citation type="submission" date="2016-10" db="EMBL/GenBank/DDBJ databases">
        <authorList>
            <person name="de Groot N.N."/>
        </authorList>
    </citation>
    <scope>NUCLEOTIDE SEQUENCE [LARGE SCALE GENOMIC DNA]</scope>
    <source>
        <strain evidence="2 3">CGMCC 4.2023</strain>
    </source>
</reference>
<accession>A0A1H5U0B7</accession>
<evidence type="ECO:0000313" key="3">
    <source>
        <dbReference type="Proteomes" id="UP000236754"/>
    </source>
</evidence>
<feature type="compositionally biased region" description="Polar residues" evidence="1">
    <location>
        <begin position="87"/>
        <end position="112"/>
    </location>
</feature>
<feature type="compositionally biased region" description="Low complexity" evidence="1">
    <location>
        <begin position="131"/>
        <end position="151"/>
    </location>
</feature>
<keyword evidence="3" id="KW-1185">Reference proteome</keyword>
<feature type="region of interest" description="Disordered" evidence="1">
    <location>
        <begin position="268"/>
        <end position="292"/>
    </location>
</feature>
<feature type="region of interest" description="Disordered" evidence="1">
    <location>
        <begin position="1"/>
        <end position="20"/>
    </location>
</feature>
<organism evidence="2 3">
    <name type="scientific">Actinacidiphila yanglinensis</name>
    <dbReference type="NCBI Taxonomy" id="310779"/>
    <lineage>
        <taxon>Bacteria</taxon>
        <taxon>Bacillati</taxon>
        <taxon>Actinomycetota</taxon>
        <taxon>Actinomycetes</taxon>
        <taxon>Kitasatosporales</taxon>
        <taxon>Streptomycetaceae</taxon>
        <taxon>Actinacidiphila</taxon>
    </lineage>
</organism>
<gene>
    <name evidence="2" type="ORF">SAMN05216223_101722</name>
</gene>
<dbReference type="AlphaFoldDB" id="A0A1H5U0B7"/>
<protein>
    <submittedName>
        <fullName evidence="2">Uncharacterized protein</fullName>
    </submittedName>
</protein>
<sequence>MGQLPQLPQQLREAADAYRPDRERMLARVERAIAESGGPTGSGAATRERPPAPWMRVTAVAAAVAGAIGIGGLAVGAVGGDAAPGQNVVSPRDATSAQPGPQGAATSGTATRSHPAEREGTTRSGHSAPGARATAGHPAGSAATPSAGGTPAAPPPSGGTTRPPSPAGSSGVTSVGSVDPNSNPYWTEDDVDLTSTVALTSLTVEVRVSGSAGSVSQNSSYTSASGVSTAVSVDGTDLVYRWTLDAGHTLPPGTYTFAGQFNHAEGDRSSAADRYSVSADGSSGPASSTGGF</sequence>
<proteinExistence type="predicted"/>
<dbReference type="Proteomes" id="UP000236754">
    <property type="component" value="Unassembled WGS sequence"/>
</dbReference>
<feature type="region of interest" description="Disordered" evidence="1">
    <location>
        <begin position="31"/>
        <end position="51"/>
    </location>
</feature>
<evidence type="ECO:0000313" key="2">
    <source>
        <dbReference type="EMBL" id="SEF68515.1"/>
    </source>
</evidence>
<evidence type="ECO:0000256" key="1">
    <source>
        <dbReference type="SAM" id="MobiDB-lite"/>
    </source>
</evidence>
<dbReference type="EMBL" id="FNVU01000001">
    <property type="protein sequence ID" value="SEF68515.1"/>
    <property type="molecule type" value="Genomic_DNA"/>
</dbReference>
<feature type="region of interest" description="Disordered" evidence="1">
    <location>
        <begin position="86"/>
        <end position="187"/>
    </location>
</feature>
<dbReference type="RefSeq" id="WP_103884056.1">
    <property type="nucleotide sequence ID" value="NZ_FNVU01000001.1"/>
</dbReference>
<feature type="compositionally biased region" description="Low complexity" evidence="1">
    <location>
        <begin position="158"/>
        <end position="178"/>
    </location>
</feature>